<dbReference type="AlphaFoldDB" id="A0A173LM59"/>
<evidence type="ECO:0000313" key="3">
    <source>
        <dbReference type="Proteomes" id="UP000186104"/>
    </source>
</evidence>
<gene>
    <name evidence="2" type="ORF">BJL86_0866</name>
</gene>
<dbReference type="EMBL" id="CP015961">
    <property type="protein sequence ID" value="ANI91660.1"/>
    <property type="molecule type" value="Genomic_DNA"/>
</dbReference>
<reference evidence="2 3" key="1">
    <citation type="submission" date="2016-06" db="EMBL/GenBank/DDBJ databases">
        <title>Complete genome sequence of a saline-alkali tolerant type strain Dietzia timorensis ID05-A0528T.</title>
        <authorList>
            <person name="Wu X."/>
        </authorList>
    </citation>
    <scope>NUCLEOTIDE SEQUENCE [LARGE SCALE GENOMIC DNA]</scope>
    <source>
        <strain evidence="2 3">ID05-A0528</strain>
    </source>
</reference>
<dbReference type="STRING" id="499555.BJL86_0866"/>
<keyword evidence="1" id="KW-0812">Transmembrane</keyword>
<keyword evidence="1" id="KW-1133">Transmembrane helix</keyword>
<protein>
    <recommendedName>
        <fullName evidence="4">Inner membrane protein YjcH</fullName>
    </recommendedName>
</protein>
<sequence length="127" mass="14452">MSTPAESNADPHAAGEAETPRILTAAEFHAARQSPEFQELKRRFRKFVFPMTVAFLVWYFLYVLFAVYAVDFMSTNVVGEINVGLIFGVLQFVSTFGITALYIRFADRQVDPRAAEIRNKMESGDYR</sequence>
<dbReference type="KEGG" id="dtm:BJL86_0866"/>
<feature type="transmembrane region" description="Helical" evidence="1">
    <location>
        <begin position="47"/>
        <end position="69"/>
    </location>
</feature>
<keyword evidence="1" id="KW-0472">Membrane</keyword>
<dbReference type="Pfam" id="PF04341">
    <property type="entry name" value="DUF485"/>
    <property type="match status" value="1"/>
</dbReference>
<proteinExistence type="predicted"/>
<evidence type="ECO:0000256" key="1">
    <source>
        <dbReference type="SAM" id="Phobius"/>
    </source>
</evidence>
<dbReference type="PANTHER" id="PTHR38441:SF1">
    <property type="entry name" value="MEMBRANE PROTEIN"/>
    <property type="match status" value="1"/>
</dbReference>
<accession>A0A173LM59</accession>
<evidence type="ECO:0008006" key="4">
    <source>
        <dbReference type="Google" id="ProtNLM"/>
    </source>
</evidence>
<keyword evidence="3" id="KW-1185">Reference proteome</keyword>
<feature type="transmembrane region" description="Helical" evidence="1">
    <location>
        <begin position="81"/>
        <end position="103"/>
    </location>
</feature>
<organism evidence="2 3">
    <name type="scientific">Dietzia timorensis</name>
    <dbReference type="NCBI Taxonomy" id="499555"/>
    <lineage>
        <taxon>Bacteria</taxon>
        <taxon>Bacillati</taxon>
        <taxon>Actinomycetota</taxon>
        <taxon>Actinomycetes</taxon>
        <taxon>Mycobacteriales</taxon>
        <taxon>Dietziaceae</taxon>
        <taxon>Dietzia</taxon>
    </lineage>
</organism>
<dbReference type="InterPro" id="IPR007436">
    <property type="entry name" value="DUF485"/>
</dbReference>
<name>A0A173LM59_9ACTN</name>
<dbReference type="Proteomes" id="UP000186104">
    <property type="component" value="Chromosome"/>
</dbReference>
<dbReference type="PANTHER" id="PTHR38441">
    <property type="entry name" value="INTEGRAL MEMBRANE PROTEIN-RELATED"/>
    <property type="match status" value="1"/>
</dbReference>
<evidence type="ECO:0000313" key="2">
    <source>
        <dbReference type="EMBL" id="ANI91660.1"/>
    </source>
</evidence>